<evidence type="ECO:0008006" key="6">
    <source>
        <dbReference type="Google" id="ProtNLM"/>
    </source>
</evidence>
<feature type="compositionally biased region" description="Low complexity" evidence="1">
    <location>
        <begin position="538"/>
        <end position="553"/>
    </location>
</feature>
<comment type="caution">
    <text evidence="4">The sequence shown here is derived from an EMBL/GenBank/DDBJ whole genome shotgun (WGS) entry which is preliminary data.</text>
</comment>
<dbReference type="PANTHER" id="PTHR16777">
    <property type="entry name" value="PROTEIN ECT2"/>
    <property type="match status" value="1"/>
</dbReference>
<dbReference type="InterPro" id="IPR049395">
    <property type="entry name" value="ECT2_PH"/>
</dbReference>
<dbReference type="SUPFAM" id="SSF50729">
    <property type="entry name" value="PH domain-like"/>
    <property type="match status" value="1"/>
</dbReference>
<dbReference type="PANTHER" id="PTHR16777:SF2">
    <property type="entry name" value="PROTEIN ECT2"/>
    <property type="match status" value="1"/>
</dbReference>
<dbReference type="GO" id="GO:0005085">
    <property type="term" value="F:guanyl-nucleotide exchange factor activity"/>
    <property type="evidence" value="ECO:0007669"/>
    <property type="project" value="InterPro"/>
</dbReference>
<dbReference type="GO" id="GO:0007399">
    <property type="term" value="P:nervous system development"/>
    <property type="evidence" value="ECO:0007669"/>
    <property type="project" value="TreeGrafter"/>
</dbReference>
<dbReference type="InterPro" id="IPR036420">
    <property type="entry name" value="BRCT_dom_sf"/>
</dbReference>
<dbReference type="SMART" id="SM00292">
    <property type="entry name" value="BRCT"/>
    <property type="match status" value="2"/>
</dbReference>
<dbReference type="InterPro" id="IPR000219">
    <property type="entry name" value="DH_dom"/>
</dbReference>
<dbReference type="Proteomes" id="UP001367676">
    <property type="component" value="Unassembled WGS sequence"/>
</dbReference>
<dbReference type="Gene3D" id="3.40.50.10190">
    <property type="entry name" value="BRCT domain"/>
    <property type="match status" value="2"/>
</dbReference>
<dbReference type="Pfam" id="PF12738">
    <property type="entry name" value="PTCB-BRCT"/>
    <property type="match status" value="1"/>
</dbReference>
<feature type="domain" description="DH" evidence="2">
    <location>
        <begin position="627"/>
        <end position="817"/>
    </location>
</feature>
<dbReference type="InterPro" id="IPR026817">
    <property type="entry name" value="Ect2"/>
</dbReference>
<feature type="domain" description="BRCT" evidence="3">
    <location>
        <begin position="115"/>
        <end position="204"/>
    </location>
</feature>
<accession>A0AAN9U0W1</accession>
<dbReference type="SUPFAM" id="SSF48065">
    <property type="entry name" value="DBL homology domain (DH-domain)"/>
    <property type="match status" value="1"/>
</dbReference>
<dbReference type="Gene3D" id="2.30.29.30">
    <property type="entry name" value="Pleckstrin-homology domain (PH domain)/Phosphotyrosine-binding domain (PTB)"/>
    <property type="match status" value="1"/>
</dbReference>
<dbReference type="InterPro" id="IPR001357">
    <property type="entry name" value="BRCT_dom"/>
</dbReference>
<organism evidence="4 5">
    <name type="scientific">Parthenolecanium corni</name>
    <dbReference type="NCBI Taxonomy" id="536013"/>
    <lineage>
        <taxon>Eukaryota</taxon>
        <taxon>Metazoa</taxon>
        <taxon>Ecdysozoa</taxon>
        <taxon>Arthropoda</taxon>
        <taxon>Hexapoda</taxon>
        <taxon>Insecta</taxon>
        <taxon>Pterygota</taxon>
        <taxon>Neoptera</taxon>
        <taxon>Paraneoptera</taxon>
        <taxon>Hemiptera</taxon>
        <taxon>Sternorrhyncha</taxon>
        <taxon>Coccoidea</taxon>
        <taxon>Coccidae</taxon>
        <taxon>Parthenolecanium</taxon>
    </lineage>
</organism>
<dbReference type="Pfam" id="PF21242">
    <property type="entry name" value="ECT2_PH"/>
    <property type="match status" value="1"/>
</dbReference>
<sequence length="1104" mass="123244">MRNASKGQEDSAEPTPRSFKILLLGDAASDEHLIQACQLLNVPFSTAVDFETEHPEDVLCVYVVNTFDGVKKNGPNYNILGRTALLELAQKKKENTEDGAVVLPVLERPLYCHALSGQTICFEGYKKNENEDVEKLKSLILLVHHMGGSVRKEANGRTTFVIAKLCEGKEYMYAAAFNVSVVSETWVFDAWENRNIVGFNAAELSFVSRYKLKPFYRSRVCFLGFPDEEKYHMIEILRENGGEPADLDDSACTHLVVNTSLDPPKFVPTLATYPYQLFMRIPSVCTPDYYYDCLCHPSSAPKRIKICASSAATDFPAYFRVCRRGDGGAGPTRQPSPRPSCALEAKRAAKCDLRLRKCKLAESHSMRAASTASAEAPQSPTRDVLSAWHRAFGQPMEVDVDDVSVISSDDDGKLSHLAGNSALSSLEDLALHCHSALLLLDSRSSPLFPGSGGGNPSIPLYRLLLAAWQSVLCVEDDRRTSLFQQRVVDESKVTTLPSLSSNKVFIVNVEWFWTSVQHEYRQFELDFKIDGIKGLNATPLHPSSTPASTTSSNRPRKRKRFKDKISSLSTDFAPGQSAQKRRSSTSDVARLDVTRLSEGSFLDFTVSPDIADADGVTSQQDKSKNTTRYYKFLELFQTETNYVKILRTIMTLFKEALEKMVDDKNGQLLNATELKIIFGHLPPIYQTHCNMLEEFKQMGSRWNEDCSIGSLILKYSGDLLKAYPPFINFFENTRDMLIKCDRTKPRFHAFLKVCQSKPECGRQSLQDLLIRPVQRLPSINLLLNDILRYTQKTSVDYKALEAAIVSIQEVMAHINEDKRKTEGQVALFDIFNEIENCPAHLVSSQRCFISRCEVTELSDNLSGRGNPLVLFLFSDVIEVCKKKKAYNNLKSPKENSGSMGSKHSNAKAYKHIKLLPLSFVMKVVDIKETEDCHNIFALIVKNCLDLKETKSTVYSFTVTDESIEKSNYLHKICHQIAQVVCRTDTESYLTCLEGEQLDIVTSEVTTGTLGKAFKFAAKTKIKVGRALSFNKTPSKLKRAVSTMMSPFGNQGALLASTHLANLQLAALPAIPVTAFNVDVCALHLLQRSTKLNTLPEISSPSIES</sequence>
<gene>
    <name evidence="4" type="ORF">V9T40_009294</name>
</gene>
<dbReference type="GO" id="GO:0035556">
    <property type="term" value="P:intracellular signal transduction"/>
    <property type="evidence" value="ECO:0007669"/>
    <property type="project" value="InterPro"/>
</dbReference>
<dbReference type="CDD" id="cd01229">
    <property type="entry name" value="PH_Ect2"/>
    <property type="match status" value="1"/>
</dbReference>
<dbReference type="CDD" id="cd00160">
    <property type="entry name" value="RhoGEF"/>
    <property type="match status" value="1"/>
</dbReference>
<dbReference type="GO" id="GO:0005634">
    <property type="term" value="C:nucleus"/>
    <property type="evidence" value="ECO:0007669"/>
    <property type="project" value="InterPro"/>
</dbReference>
<protein>
    <recommendedName>
        <fullName evidence="6">Protein ECT2</fullName>
    </recommendedName>
</protein>
<dbReference type="InterPro" id="IPR035899">
    <property type="entry name" value="DBL_dom_sf"/>
</dbReference>
<evidence type="ECO:0000313" key="5">
    <source>
        <dbReference type="Proteomes" id="UP001367676"/>
    </source>
</evidence>
<evidence type="ECO:0000313" key="4">
    <source>
        <dbReference type="EMBL" id="KAK7601853.1"/>
    </source>
</evidence>
<dbReference type="Pfam" id="PF00621">
    <property type="entry name" value="RhoGEF"/>
    <property type="match status" value="1"/>
</dbReference>
<dbReference type="PROSITE" id="PS00741">
    <property type="entry name" value="DH_1"/>
    <property type="match status" value="1"/>
</dbReference>
<dbReference type="GO" id="GO:0005096">
    <property type="term" value="F:GTPase activator activity"/>
    <property type="evidence" value="ECO:0007669"/>
    <property type="project" value="InterPro"/>
</dbReference>
<feature type="region of interest" description="Disordered" evidence="1">
    <location>
        <begin position="538"/>
        <end position="560"/>
    </location>
</feature>
<dbReference type="GO" id="GO:0000281">
    <property type="term" value="P:mitotic cytokinesis"/>
    <property type="evidence" value="ECO:0007669"/>
    <property type="project" value="TreeGrafter"/>
</dbReference>
<dbReference type="PROSITE" id="PS50172">
    <property type="entry name" value="BRCT"/>
    <property type="match status" value="1"/>
</dbReference>
<dbReference type="InterPro" id="IPR011993">
    <property type="entry name" value="PH-like_dom_sf"/>
</dbReference>
<dbReference type="SUPFAM" id="SSF52113">
    <property type="entry name" value="BRCT domain"/>
    <property type="match status" value="2"/>
</dbReference>
<dbReference type="SMART" id="SM00325">
    <property type="entry name" value="RhoGEF"/>
    <property type="match status" value="1"/>
</dbReference>
<evidence type="ECO:0000256" key="1">
    <source>
        <dbReference type="SAM" id="MobiDB-lite"/>
    </source>
</evidence>
<dbReference type="Gene3D" id="1.20.900.10">
    <property type="entry name" value="Dbl homology (DH) domain"/>
    <property type="match status" value="1"/>
</dbReference>
<name>A0AAN9U0W1_9HEMI</name>
<proteinExistence type="predicted"/>
<evidence type="ECO:0000259" key="2">
    <source>
        <dbReference type="PROSITE" id="PS50010"/>
    </source>
</evidence>
<dbReference type="GO" id="GO:2000431">
    <property type="term" value="P:regulation of cytokinesis, actomyosin contractile ring assembly"/>
    <property type="evidence" value="ECO:0007669"/>
    <property type="project" value="InterPro"/>
</dbReference>
<dbReference type="EMBL" id="JBBCAQ010000010">
    <property type="protein sequence ID" value="KAK7601853.1"/>
    <property type="molecule type" value="Genomic_DNA"/>
</dbReference>
<dbReference type="GO" id="GO:0005938">
    <property type="term" value="C:cell cortex"/>
    <property type="evidence" value="ECO:0007669"/>
    <property type="project" value="TreeGrafter"/>
</dbReference>
<dbReference type="AlphaFoldDB" id="A0AAN9U0W1"/>
<evidence type="ECO:0000259" key="3">
    <source>
        <dbReference type="PROSITE" id="PS50172"/>
    </source>
</evidence>
<reference evidence="4 5" key="1">
    <citation type="submission" date="2024-03" db="EMBL/GenBank/DDBJ databases">
        <title>Adaptation during the transition from Ophiocordyceps entomopathogen to insect associate is accompanied by gene loss and intensified selection.</title>
        <authorList>
            <person name="Ward C.M."/>
            <person name="Onetto C.A."/>
            <person name="Borneman A.R."/>
        </authorList>
    </citation>
    <scope>NUCLEOTIDE SEQUENCE [LARGE SCALE GENOMIC DNA]</scope>
    <source>
        <strain evidence="4">AWRI1</strain>
        <tissue evidence="4">Single Adult Female</tissue>
    </source>
</reference>
<keyword evidence="5" id="KW-1185">Reference proteome</keyword>
<dbReference type="InterPro" id="IPR001331">
    <property type="entry name" value="GDS_CDC24_CS"/>
</dbReference>
<dbReference type="PROSITE" id="PS50010">
    <property type="entry name" value="DH_2"/>
    <property type="match status" value="1"/>
</dbReference>